<reference evidence="3 4" key="1">
    <citation type="journal article" date="2012" name="Mol. Biol. Evol.">
        <title>Genome reduction and co-evolution between the primary and secondary bacterial symbionts of psyllids.</title>
        <authorList>
            <person name="Sloan D.B."/>
            <person name="Moran N.A."/>
        </authorList>
    </citation>
    <scope>NUCLEOTIDE SEQUENCE [LARGE SCALE GENOMIC DNA]</scope>
    <source>
        <strain evidence="3">Hcub_S</strain>
    </source>
</reference>
<dbReference type="GO" id="GO:0051301">
    <property type="term" value="P:cell division"/>
    <property type="evidence" value="ECO:0007669"/>
    <property type="project" value="UniProtKB-KW"/>
</dbReference>
<keyword evidence="1" id="KW-0472">Membrane</keyword>
<dbReference type="HOGENOM" id="CLU_073546_0_0_6"/>
<sequence>MNVSDKSWHPRPKLTAYLYKVVNENQAITLLSVIKKENDIATITYISKEEAIQEFRQWSCFPDSMETLEENPLPAVIIITPKINIKNIKNIKILRDKIAKMAGIEEVKIEENGFSKLILLSNIVIKTSFIVISLIIFVILIIIKNSIYSTIFKNRDKIYLMKLIGATDKFILQPFICRGALLGLIGANLSIISSKMMLNTLFVALKDTSLICHTTCFLYKLSLYEAIFLISISTLIGSGVARLAVAQYLRRVIVN</sequence>
<dbReference type="GO" id="GO:0016020">
    <property type="term" value="C:membrane"/>
    <property type="evidence" value="ECO:0007669"/>
    <property type="project" value="InterPro"/>
</dbReference>
<dbReference type="PANTHER" id="PTHR47755">
    <property type="entry name" value="CELL DIVISION PROTEIN FTSX"/>
    <property type="match status" value="1"/>
</dbReference>
<feature type="transmembrane region" description="Helical" evidence="1">
    <location>
        <begin position="170"/>
        <end position="189"/>
    </location>
</feature>
<dbReference type="InterPro" id="IPR004513">
    <property type="entry name" value="FtsX"/>
</dbReference>
<organism evidence="3 4">
    <name type="scientific">secondary endosymbiont of Heteropsylla cubana</name>
    <dbReference type="NCBI Taxonomy" id="134287"/>
    <lineage>
        <taxon>Bacteria</taxon>
        <taxon>Pseudomonadati</taxon>
        <taxon>Pseudomonadota</taxon>
        <taxon>Gammaproteobacteria</taxon>
        <taxon>Enterobacterales</taxon>
        <taxon>Enterobacteriaceae</taxon>
        <taxon>aphid secondary symbionts</taxon>
    </lineage>
</organism>
<proteinExistence type="predicted"/>
<accession>J3Z527</accession>
<feature type="transmembrane region" description="Helical" evidence="1">
    <location>
        <begin position="117"/>
        <end position="143"/>
    </location>
</feature>
<name>J3Z527_9ENTR</name>
<dbReference type="PATRIC" id="fig|134287.3.peg.63"/>
<keyword evidence="1" id="KW-1133">Transmembrane helix</keyword>
<dbReference type="GO" id="GO:0032153">
    <property type="term" value="C:cell division site"/>
    <property type="evidence" value="ECO:0007669"/>
    <property type="project" value="TreeGrafter"/>
</dbReference>
<evidence type="ECO:0000313" key="3">
    <source>
        <dbReference type="EMBL" id="AFP85389.1"/>
    </source>
</evidence>
<dbReference type="Proteomes" id="UP000003937">
    <property type="component" value="Chromosome"/>
</dbReference>
<dbReference type="Gene3D" id="3.30.70.3040">
    <property type="match status" value="1"/>
</dbReference>
<keyword evidence="3" id="KW-0131">Cell cycle</keyword>
<dbReference type="Pfam" id="PF18075">
    <property type="entry name" value="FtsX_ECD"/>
    <property type="match status" value="1"/>
</dbReference>
<dbReference type="STRING" id="134287.A35E_00067"/>
<keyword evidence="1" id="KW-0812">Transmembrane</keyword>
<protein>
    <submittedName>
        <fullName evidence="3">Cell division protein</fullName>
    </submittedName>
</protein>
<dbReference type="AlphaFoldDB" id="J3Z527"/>
<dbReference type="EMBL" id="CP003547">
    <property type="protein sequence ID" value="AFP85389.1"/>
    <property type="molecule type" value="Genomic_DNA"/>
</dbReference>
<gene>
    <name evidence="3" type="ORF">A35E_00067</name>
</gene>
<dbReference type="InterPro" id="IPR040690">
    <property type="entry name" value="FtsX_ECD"/>
</dbReference>
<dbReference type="PANTHER" id="PTHR47755:SF1">
    <property type="entry name" value="CELL DIVISION PROTEIN FTSX"/>
    <property type="match status" value="1"/>
</dbReference>
<dbReference type="PIRSF" id="PIRSF003097">
    <property type="entry name" value="FtsX"/>
    <property type="match status" value="1"/>
</dbReference>
<keyword evidence="4" id="KW-1185">Reference proteome</keyword>
<dbReference type="KEGG" id="sehc:A35E_00067"/>
<feature type="domain" description="FtsX extracellular" evidence="2">
    <location>
        <begin position="14"/>
        <end position="107"/>
    </location>
</feature>
<dbReference type="RefSeq" id="WP_014888686.1">
    <property type="nucleotide sequence ID" value="NC_018420.1"/>
</dbReference>
<feature type="transmembrane region" description="Helical" evidence="1">
    <location>
        <begin position="226"/>
        <end position="245"/>
    </location>
</feature>
<keyword evidence="3" id="KW-0132">Cell division</keyword>
<evidence type="ECO:0000259" key="2">
    <source>
        <dbReference type="Pfam" id="PF18075"/>
    </source>
</evidence>
<evidence type="ECO:0000313" key="4">
    <source>
        <dbReference type="Proteomes" id="UP000003937"/>
    </source>
</evidence>
<evidence type="ECO:0000256" key="1">
    <source>
        <dbReference type="SAM" id="Phobius"/>
    </source>
</evidence>